<keyword evidence="3" id="KW-1185">Reference proteome</keyword>
<dbReference type="Proteomes" id="UP001501353">
    <property type="component" value="Unassembled WGS sequence"/>
</dbReference>
<evidence type="ECO:0000313" key="3">
    <source>
        <dbReference type="Proteomes" id="UP001501353"/>
    </source>
</evidence>
<dbReference type="InterPro" id="IPR036291">
    <property type="entry name" value="NAD(P)-bd_dom_sf"/>
</dbReference>
<dbReference type="Gene3D" id="3.40.50.720">
    <property type="entry name" value="NAD(P)-binding Rossmann-like Domain"/>
    <property type="match status" value="1"/>
</dbReference>
<dbReference type="EMBL" id="BAAAZE010000008">
    <property type="protein sequence ID" value="GAA4022365.1"/>
    <property type="molecule type" value="Genomic_DNA"/>
</dbReference>
<dbReference type="InterPro" id="IPR001509">
    <property type="entry name" value="Epimerase_deHydtase"/>
</dbReference>
<evidence type="ECO:0000259" key="1">
    <source>
        <dbReference type="Pfam" id="PF01370"/>
    </source>
</evidence>
<proteinExistence type="predicted"/>
<dbReference type="PANTHER" id="PTHR12126:SF11">
    <property type="entry name" value="NADH DEHYDROGENASE [UBIQUINONE] 1 ALPHA SUBCOMPLEX SUBUNIT 9, MITOCHONDRIAL"/>
    <property type="match status" value="1"/>
</dbReference>
<dbReference type="CDD" id="cd05271">
    <property type="entry name" value="NDUFA9_like_SDR_a"/>
    <property type="match status" value="1"/>
</dbReference>
<feature type="domain" description="NAD-dependent epimerase/dehydratase" evidence="1">
    <location>
        <begin position="8"/>
        <end position="219"/>
    </location>
</feature>
<comment type="caution">
    <text evidence="2">The sequence shown here is derived from an EMBL/GenBank/DDBJ whole genome shotgun (WGS) entry which is preliminary data.</text>
</comment>
<gene>
    <name evidence="2" type="ORF">GCM10022212_19460</name>
</gene>
<organism evidence="2 3">
    <name type="scientific">Actimicrobium antarcticum</name>
    <dbReference type="NCBI Taxonomy" id="1051899"/>
    <lineage>
        <taxon>Bacteria</taxon>
        <taxon>Pseudomonadati</taxon>
        <taxon>Pseudomonadota</taxon>
        <taxon>Betaproteobacteria</taxon>
        <taxon>Burkholderiales</taxon>
        <taxon>Oxalobacteraceae</taxon>
        <taxon>Actimicrobium</taxon>
    </lineage>
</organism>
<accession>A0ABP7T8P9</accession>
<sequence length="324" mass="34613">MSLPYSNILVLGGTGFIGSHLIAQLAAQGRHVIVPTRRAVRARHLAVLPTVEIVVADINQDAALAALMRRADAVINLVGILHSRPGVGTASYGPDFAKAHVELPIRVVAACGVAGVKRSLHMSALGANRTAPSMYLRSKAAGEDAALSHPAVATTVFRPSVVFGEDDAFLNMFAKLQSVFPVFPLGGADARFQPIYVGDVVQAFVNALDNPHTFGKVYELAGPTIYTLRELVQLAGRYSGHPRPVLALPPALARLQAFMLEWVPGGPVMSRDNLDSMKVDNVAHGPIAPELGIKPEALEAIASRYLGEAAGRSHFDQYRIRAKR</sequence>
<reference evidence="3" key="1">
    <citation type="journal article" date="2019" name="Int. J. Syst. Evol. Microbiol.">
        <title>The Global Catalogue of Microorganisms (GCM) 10K type strain sequencing project: providing services to taxonomists for standard genome sequencing and annotation.</title>
        <authorList>
            <consortium name="The Broad Institute Genomics Platform"/>
            <consortium name="The Broad Institute Genome Sequencing Center for Infectious Disease"/>
            <person name="Wu L."/>
            <person name="Ma J."/>
        </authorList>
    </citation>
    <scope>NUCLEOTIDE SEQUENCE [LARGE SCALE GENOMIC DNA]</scope>
    <source>
        <strain evidence="3">JCM 16673</strain>
    </source>
</reference>
<dbReference type="PANTHER" id="PTHR12126">
    <property type="entry name" value="NADH-UBIQUINONE OXIDOREDUCTASE 39 KDA SUBUNIT-RELATED"/>
    <property type="match status" value="1"/>
</dbReference>
<dbReference type="SUPFAM" id="SSF51735">
    <property type="entry name" value="NAD(P)-binding Rossmann-fold domains"/>
    <property type="match status" value="1"/>
</dbReference>
<evidence type="ECO:0000313" key="2">
    <source>
        <dbReference type="EMBL" id="GAA4022365.1"/>
    </source>
</evidence>
<dbReference type="InterPro" id="IPR051207">
    <property type="entry name" value="ComplexI_NDUFA9_subunit"/>
</dbReference>
<name>A0ABP7T8P9_9BURK</name>
<protein>
    <submittedName>
        <fullName evidence="2">Complex I NDUFA9 subunit family protein</fullName>
    </submittedName>
</protein>
<dbReference type="Pfam" id="PF01370">
    <property type="entry name" value="Epimerase"/>
    <property type="match status" value="1"/>
</dbReference>